<evidence type="ECO:0000313" key="2">
    <source>
        <dbReference type="Proteomes" id="UP000317036"/>
    </source>
</evidence>
<dbReference type="OrthoDB" id="2599887at2"/>
<name>A0A559KBM4_9BACL</name>
<dbReference type="RefSeq" id="WP_144847052.1">
    <property type="nucleotide sequence ID" value="NZ_VNJI01000013.1"/>
</dbReference>
<dbReference type="AlphaFoldDB" id="A0A559KBM4"/>
<sequence>MRISVIDQVKVEDVTICSTLFVGDMKSFTPETRALAVQREIPTYNGNEGNLSQFSLFQAVLPRPSNQNPVHADIVNENPYIRVGAVKVLSVSTCSLYQMGSNVYIDCEARIKHIRQLLHGERPVKKK</sequence>
<gene>
    <name evidence="1" type="ORF">FPZ49_12370</name>
</gene>
<evidence type="ECO:0000313" key="1">
    <source>
        <dbReference type="EMBL" id="TVY09535.1"/>
    </source>
</evidence>
<accession>A0A559KBM4</accession>
<proteinExistence type="predicted"/>
<dbReference type="Proteomes" id="UP000317036">
    <property type="component" value="Unassembled WGS sequence"/>
</dbReference>
<protein>
    <submittedName>
        <fullName evidence="1">Spore germination protein GerPE</fullName>
    </submittedName>
</protein>
<comment type="caution">
    <text evidence="1">The sequence shown here is derived from an EMBL/GenBank/DDBJ whole genome shotgun (WGS) entry which is preliminary data.</text>
</comment>
<reference evidence="1 2" key="1">
    <citation type="submission" date="2019-07" db="EMBL/GenBank/DDBJ databases">
        <authorList>
            <person name="Kim J."/>
        </authorList>
    </citation>
    <scope>NUCLEOTIDE SEQUENCE [LARGE SCALE GENOMIC DNA]</scope>
    <source>
        <strain evidence="1 2">JC52</strain>
    </source>
</reference>
<dbReference type="EMBL" id="VNJI01000013">
    <property type="protein sequence ID" value="TVY09535.1"/>
    <property type="molecule type" value="Genomic_DNA"/>
</dbReference>
<dbReference type="InterPro" id="IPR024496">
    <property type="entry name" value="Spore_germ_GerPE"/>
</dbReference>
<dbReference type="Pfam" id="PF10970">
    <property type="entry name" value="GerPE"/>
    <property type="match status" value="1"/>
</dbReference>
<keyword evidence="2" id="KW-1185">Reference proteome</keyword>
<organism evidence="1 2">
    <name type="scientific">Paenibacillus cremeus</name>
    <dbReference type="NCBI Taxonomy" id="2163881"/>
    <lineage>
        <taxon>Bacteria</taxon>
        <taxon>Bacillati</taxon>
        <taxon>Bacillota</taxon>
        <taxon>Bacilli</taxon>
        <taxon>Bacillales</taxon>
        <taxon>Paenibacillaceae</taxon>
        <taxon>Paenibacillus</taxon>
    </lineage>
</organism>